<dbReference type="SUPFAM" id="SSF47616">
    <property type="entry name" value="GST C-terminal domain-like"/>
    <property type="match status" value="1"/>
</dbReference>
<dbReference type="SFLD" id="SFLDG01180">
    <property type="entry name" value="SUF1"/>
    <property type="match status" value="1"/>
</dbReference>
<dbReference type="PANTHER" id="PTHR12289">
    <property type="entry name" value="METAXIN RELATED"/>
    <property type="match status" value="1"/>
</dbReference>
<accession>A0A0D2E119</accession>
<evidence type="ECO:0000256" key="1">
    <source>
        <dbReference type="ARBA" id="ARBA00006475"/>
    </source>
</evidence>
<dbReference type="InterPro" id="IPR036282">
    <property type="entry name" value="Glutathione-S-Trfase_C_sf"/>
</dbReference>
<dbReference type="HOGENOM" id="CLU_044137_1_2_1"/>
<organism evidence="4 5">
    <name type="scientific">Exophiala xenobiotica</name>
    <dbReference type="NCBI Taxonomy" id="348802"/>
    <lineage>
        <taxon>Eukaryota</taxon>
        <taxon>Fungi</taxon>
        <taxon>Dikarya</taxon>
        <taxon>Ascomycota</taxon>
        <taxon>Pezizomycotina</taxon>
        <taxon>Eurotiomycetes</taxon>
        <taxon>Chaetothyriomycetidae</taxon>
        <taxon>Chaetothyriales</taxon>
        <taxon>Herpotrichiellaceae</taxon>
        <taxon>Exophiala</taxon>
    </lineage>
</organism>
<feature type="domain" description="Metaxin glutathione S-transferase" evidence="2">
    <location>
        <begin position="202"/>
        <end position="249"/>
    </location>
</feature>
<protein>
    <recommendedName>
        <fullName evidence="6">Thioredoxin-like fold domain-containing protein</fullName>
    </recommendedName>
</protein>
<dbReference type="InterPro" id="IPR050931">
    <property type="entry name" value="Mito_Protein_Transport_Metaxin"/>
</dbReference>
<dbReference type="Pfam" id="PF17172">
    <property type="entry name" value="GST_N_4"/>
    <property type="match status" value="1"/>
</dbReference>
<dbReference type="Pfam" id="PF17171">
    <property type="entry name" value="GST_C_6"/>
    <property type="match status" value="1"/>
</dbReference>
<dbReference type="OrthoDB" id="5809458at2759"/>
<feature type="domain" description="Thioredoxin-like fold" evidence="3">
    <location>
        <begin position="24"/>
        <end position="127"/>
    </location>
</feature>
<gene>
    <name evidence="4" type="ORF">PV05_10836</name>
</gene>
<evidence type="ECO:0000259" key="2">
    <source>
        <dbReference type="Pfam" id="PF17171"/>
    </source>
</evidence>
<dbReference type="STRING" id="348802.A0A0D2E119"/>
<evidence type="ECO:0000313" key="4">
    <source>
        <dbReference type="EMBL" id="KIW49128.1"/>
    </source>
</evidence>
<dbReference type="AlphaFoldDB" id="A0A0D2E119"/>
<evidence type="ECO:0000259" key="3">
    <source>
        <dbReference type="Pfam" id="PF17172"/>
    </source>
</evidence>
<keyword evidence="5" id="KW-1185">Reference proteome</keyword>
<dbReference type="Proteomes" id="UP000054342">
    <property type="component" value="Unassembled WGS sequence"/>
</dbReference>
<evidence type="ECO:0000313" key="5">
    <source>
        <dbReference type="Proteomes" id="UP000054342"/>
    </source>
</evidence>
<evidence type="ECO:0008006" key="6">
    <source>
        <dbReference type="Google" id="ProtNLM"/>
    </source>
</evidence>
<dbReference type="InterPro" id="IPR012336">
    <property type="entry name" value="Thioredoxin-like_fold"/>
</dbReference>
<dbReference type="RefSeq" id="XP_013309712.1">
    <property type="nucleotide sequence ID" value="XM_013454258.1"/>
</dbReference>
<dbReference type="InterPro" id="IPR033468">
    <property type="entry name" value="Metaxin_GST"/>
</dbReference>
<proteinExistence type="inferred from homology"/>
<dbReference type="InterPro" id="IPR026928">
    <property type="entry name" value="FAX/IsoI-like"/>
</dbReference>
<dbReference type="SFLD" id="SFLDS00019">
    <property type="entry name" value="Glutathione_Transferase_(cytos"/>
    <property type="match status" value="1"/>
</dbReference>
<dbReference type="InterPro" id="IPR040079">
    <property type="entry name" value="Glutathione_S-Trfase"/>
</dbReference>
<comment type="similarity">
    <text evidence="1">Belongs to the FAX family.</text>
</comment>
<name>A0A0D2E119_9EURO</name>
<dbReference type="GO" id="GO:0005737">
    <property type="term" value="C:cytoplasm"/>
    <property type="evidence" value="ECO:0007669"/>
    <property type="project" value="TreeGrafter"/>
</dbReference>
<dbReference type="GeneID" id="25332744"/>
<sequence>MTTKPSRLILYRGWPDKGKYTWSPFVTKVEFRCRQAGLPYQVEVGGAKGAPKGKIPYVDLSPLQSDASTTPDFLGDSKFIIQRLQTMGCLPDLNSNLSDEQKLNDLAIRALCEDKLYFYHMREKWLENFYLQRDKALWSIPYPMRIVIGYFVHRSISHTLYGQGTGRFNDEELRALKTEIWEYIDNALKQGLRRASVSEPAWILGGKEPTEADATLFGFITSVLVSKSNPESQRLVKSFPNVIDYAGRIHDRFFPDYEKWV</sequence>
<dbReference type="SFLD" id="SFLDG01200">
    <property type="entry name" value="SUF1.1"/>
    <property type="match status" value="1"/>
</dbReference>
<dbReference type="PANTHER" id="PTHR12289:SF41">
    <property type="entry name" value="FAILED AXON CONNECTIONS-RELATED"/>
    <property type="match status" value="1"/>
</dbReference>
<dbReference type="EMBL" id="KN847323">
    <property type="protein sequence ID" value="KIW49128.1"/>
    <property type="molecule type" value="Genomic_DNA"/>
</dbReference>
<reference evidence="4 5" key="1">
    <citation type="submission" date="2015-01" db="EMBL/GenBank/DDBJ databases">
        <title>The Genome Sequence of Exophiala xenobiotica CBS118157.</title>
        <authorList>
            <consortium name="The Broad Institute Genomics Platform"/>
            <person name="Cuomo C."/>
            <person name="de Hoog S."/>
            <person name="Gorbushina A."/>
            <person name="Stielow B."/>
            <person name="Teixiera M."/>
            <person name="Abouelleil A."/>
            <person name="Chapman S.B."/>
            <person name="Priest M."/>
            <person name="Young S.K."/>
            <person name="Wortman J."/>
            <person name="Nusbaum C."/>
            <person name="Birren B."/>
        </authorList>
    </citation>
    <scope>NUCLEOTIDE SEQUENCE [LARGE SCALE GENOMIC DNA]</scope>
    <source>
        <strain evidence="4 5">CBS 118157</strain>
    </source>
</reference>